<dbReference type="InterPro" id="IPR036291">
    <property type="entry name" value="NAD(P)-bd_dom_sf"/>
</dbReference>
<comment type="caution">
    <text evidence="13">The sequence shown here is derived from an EMBL/GenBank/DDBJ whole genome shotgun (WGS) entry which is preliminary data.</text>
</comment>
<keyword evidence="14" id="KW-1185">Reference proteome</keyword>
<evidence type="ECO:0000256" key="7">
    <source>
        <dbReference type="ARBA" id="ARBA00022989"/>
    </source>
</evidence>
<evidence type="ECO:0000256" key="11">
    <source>
        <dbReference type="SAM" id="Phobius"/>
    </source>
</evidence>
<evidence type="ECO:0000256" key="4">
    <source>
        <dbReference type="ARBA" id="ARBA00022538"/>
    </source>
</evidence>
<keyword evidence="3" id="KW-0050">Antiport</keyword>
<name>A0ABT1VT43_9PROT</name>
<dbReference type="Pfam" id="PF00999">
    <property type="entry name" value="Na_H_Exchanger"/>
    <property type="match status" value="1"/>
</dbReference>
<dbReference type="PROSITE" id="PS51201">
    <property type="entry name" value="RCK_N"/>
    <property type="match status" value="1"/>
</dbReference>
<keyword evidence="7 11" id="KW-1133">Transmembrane helix</keyword>
<evidence type="ECO:0000256" key="2">
    <source>
        <dbReference type="ARBA" id="ARBA00022448"/>
    </source>
</evidence>
<dbReference type="PANTHER" id="PTHR46157:SF4">
    <property type="entry name" value="K(+) EFFLUX ANTIPORTER 3, CHLOROPLASTIC"/>
    <property type="match status" value="1"/>
</dbReference>
<evidence type="ECO:0000256" key="5">
    <source>
        <dbReference type="ARBA" id="ARBA00022692"/>
    </source>
</evidence>
<evidence type="ECO:0000256" key="10">
    <source>
        <dbReference type="SAM" id="MobiDB-lite"/>
    </source>
</evidence>
<dbReference type="InterPro" id="IPR038770">
    <property type="entry name" value="Na+/solute_symporter_sf"/>
</dbReference>
<keyword evidence="2" id="KW-0813">Transport</keyword>
<feature type="transmembrane region" description="Helical" evidence="11">
    <location>
        <begin position="178"/>
        <end position="197"/>
    </location>
</feature>
<dbReference type="SUPFAM" id="SSF51735">
    <property type="entry name" value="NAD(P)-binding Rossmann-fold domains"/>
    <property type="match status" value="1"/>
</dbReference>
<dbReference type="RefSeq" id="WP_422918088.1">
    <property type="nucleotide sequence ID" value="NZ_JAMZEJ010000001.1"/>
</dbReference>
<evidence type="ECO:0000256" key="8">
    <source>
        <dbReference type="ARBA" id="ARBA00023065"/>
    </source>
</evidence>
<keyword evidence="8" id="KW-0406">Ion transport</keyword>
<feature type="transmembrane region" description="Helical" evidence="11">
    <location>
        <begin position="209"/>
        <end position="226"/>
    </location>
</feature>
<feature type="transmembrane region" description="Helical" evidence="11">
    <location>
        <begin position="319"/>
        <end position="341"/>
    </location>
</feature>
<feature type="transmembrane region" description="Helical" evidence="11">
    <location>
        <begin position="262"/>
        <end position="282"/>
    </location>
</feature>
<evidence type="ECO:0000256" key="6">
    <source>
        <dbReference type="ARBA" id="ARBA00022958"/>
    </source>
</evidence>
<sequence>MLLSLFCLLATSVLLVALSRRLGLGSILGYLVAGVLIGPAGLRLVTNVDTIAGVSEFGVLMLLFTIGLELRPQRLWVMRHAVLGLGVPQLLLAGGVLALLAHACGLDWTEAAVVGTGLALSSTAIVLPLLGERDLLGAPVGREAFALLLFQDVASIPLIAILPLLTGHAASAGSLGPAIGRAVLCLALILVGGRLVVQWLFRFAGNRNPELFTAIALLVVAAGGGLAELAHLPLSIGAFAAGVVLSESGYRHELKADIEPFEGLLLGFFFVSVGMSANLSLLWREPGIVLFGTALLLATKLLVTYGLGRLRGLNHVGSVRLAAALPQGSEFAFVLFGAALAAGAMGRADADRATLVVALSMLASPLLFAGAERWIVPRLGDGRRRPDDVITDAPSVPVIICGFGRFGQIVGRTLSARGIEFTALDGDAGNVEVVRRFGHRAFFGDPTRLELLRDVGAGEARILVAALGDPAENLRLVTLARQEFPHLQIFARARNRQHAHLLMEQEVDGIVRETLFSSLHLTEKLLVALGLSRPEAQRTVRVFRDRDEQALREQFRSPKDERHLIQTAAQTAAELRSLFEEDQQAPPLRLVPDAGGEREEPEEPAMSAPARARRARRADGDR</sequence>
<organism evidence="13 14">
    <name type="scientific">Rhizosaccharibacter radicis</name>
    <dbReference type="NCBI Taxonomy" id="2782605"/>
    <lineage>
        <taxon>Bacteria</taxon>
        <taxon>Pseudomonadati</taxon>
        <taxon>Pseudomonadota</taxon>
        <taxon>Alphaproteobacteria</taxon>
        <taxon>Acetobacterales</taxon>
        <taxon>Acetobacteraceae</taxon>
        <taxon>Rhizosaccharibacter</taxon>
    </lineage>
</organism>
<accession>A0ABT1VT43</accession>
<evidence type="ECO:0000256" key="9">
    <source>
        <dbReference type="ARBA" id="ARBA00023136"/>
    </source>
</evidence>
<dbReference type="EMBL" id="JAMZEJ010000001">
    <property type="protein sequence ID" value="MCQ8239345.1"/>
    <property type="molecule type" value="Genomic_DNA"/>
</dbReference>
<gene>
    <name evidence="13" type="ORF">NFI88_00635</name>
</gene>
<reference evidence="13 14" key="1">
    <citation type="submission" date="2022-06" db="EMBL/GenBank/DDBJ databases">
        <title>Rhizosaccharibacter gen. nov. sp. nov. KSS12, endophytic bacteria isolated from sugarcane.</title>
        <authorList>
            <person name="Pitiwittayakul N."/>
        </authorList>
    </citation>
    <scope>NUCLEOTIDE SEQUENCE [LARGE SCALE GENOMIC DNA]</scope>
    <source>
        <strain evidence="13 14">KSS12</strain>
    </source>
</reference>
<feature type="transmembrane region" description="Helical" evidence="11">
    <location>
        <begin position="288"/>
        <end position="307"/>
    </location>
</feature>
<dbReference type="Gene3D" id="3.40.50.720">
    <property type="entry name" value="NAD(P)-binding Rossmann-like Domain"/>
    <property type="match status" value="1"/>
</dbReference>
<protein>
    <submittedName>
        <fullName evidence="13">Cation:proton antiporter</fullName>
    </submittedName>
</protein>
<comment type="subcellular location">
    <subcellularLocation>
        <location evidence="1">Membrane</location>
        <topology evidence="1">Multi-pass membrane protein</topology>
    </subcellularLocation>
</comment>
<feature type="transmembrane region" description="Helical" evidence="11">
    <location>
        <begin position="82"/>
        <end position="101"/>
    </location>
</feature>
<feature type="transmembrane region" description="Helical" evidence="11">
    <location>
        <begin position="144"/>
        <end position="166"/>
    </location>
</feature>
<feature type="region of interest" description="Disordered" evidence="10">
    <location>
        <begin position="579"/>
        <end position="622"/>
    </location>
</feature>
<keyword evidence="4" id="KW-0633">Potassium transport</keyword>
<evidence type="ECO:0000259" key="12">
    <source>
        <dbReference type="PROSITE" id="PS51201"/>
    </source>
</evidence>
<feature type="domain" description="RCK N-terminal" evidence="12">
    <location>
        <begin position="395"/>
        <end position="511"/>
    </location>
</feature>
<dbReference type="Gene3D" id="1.20.1530.20">
    <property type="match status" value="1"/>
</dbReference>
<dbReference type="Proteomes" id="UP001524547">
    <property type="component" value="Unassembled WGS sequence"/>
</dbReference>
<feature type="transmembrane region" description="Helical" evidence="11">
    <location>
        <begin position="113"/>
        <end position="132"/>
    </location>
</feature>
<evidence type="ECO:0000313" key="14">
    <source>
        <dbReference type="Proteomes" id="UP001524547"/>
    </source>
</evidence>
<proteinExistence type="predicted"/>
<evidence type="ECO:0000313" key="13">
    <source>
        <dbReference type="EMBL" id="MCQ8239345.1"/>
    </source>
</evidence>
<dbReference type="InterPro" id="IPR003148">
    <property type="entry name" value="RCK_N"/>
</dbReference>
<keyword evidence="9 11" id="KW-0472">Membrane</keyword>
<keyword evidence="6" id="KW-0630">Potassium</keyword>
<dbReference type="Pfam" id="PF02254">
    <property type="entry name" value="TrkA_N"/>
    <property type="match status" value="1"/>
</dbReference>
<keyword evidence="5 11" id="KW-0812">Transmembrane</keyword>
<evidence type="ECO:0000256" key="1">
    <source>
        <dbReference type="ARBA" id="ARBA00004141"/>
    </source>
</evidence>
<dbReference type="PANTHER" id="PTHR46157">
    <property type="entry name" value="K(+) EFFLUX ANTIPORTER 3, CHLOROPLASTIC"/>
    <property type="match status" value="1"/>
</dbReference>
<feature type="transmembrane region" description="Helical" evidence="11">
    <location>
        <begin position="353"/>
        <end position="376"/>
    </location>
</feature>
<dbReference type="InterPro" id="IPR006153">
    <property type="entry name" value="Cation/H_exchanger_TM"/>
</dbReference>
<evidence type="ECO:0000256" key="3">
    <source>
        <dbReference type="ARBA" id="ARBA00022449"/>
    </source>
</evidence>